<dbReference type="STRING" id="74557.A0A1V9YW24"/>
<dbReference type="Pfam" id="PF00069">
    <property type="entry name" value="Pkinase"/>
    <property type="match status" value="1"/>
</dbReference>
<organism evidence="2 3">
    <name type="scientific">Thraustotheca clavata</name>
    <dbReference type="NCBI Taxonomy" id="74557"/>
    <lineage>
        <taxon>Eukaryota</taxon>
        <taxon>Sar</taxon>
        <taxon>Stramenopiles</taxon>
        <taxon>Oomycota</taxon>
        <taxon>Saprolegniomycetes</taxon>
        <taxon>Saprolegniales</taxon>
        <taxon>Achlyaceae</taxon>
        <taxon>Thraustotheca</taxon>
    </lineage>
</organism>
<dbReference type="PANTHER" id="PTHR44329:SF214">
    <property type="entry name" value="PROTEIN KINASE DOMAIN-CONTAINING PROTEIN"/>
    <property type="match status" value="1"/>
</dbReference>
<dbReference type="InterPro" id="IPR008271">
    <property type="entry name" value="Ser/Thr_kinase_AS"/>
</dbReference>
<protein>
    <submittedName>
        <fullName evidence="2">Kinase</fullName>
    </submittedName>
</protein>
<keyword evidence="3" id="KW-1185">Reference proteome</keyword>
<accession>A0A1V9YW24</accession>
<keyword evidence="2" id="KW-0808">Transferase</keyword>
<dbReference type="GO" id="GO:0004674">
    <property type="term" value="F:protein serine/threonine kinase activity"/>
    <property type="evidence" value="ECO:0007669"/>
    <property type="project" value="TreeGrafter"/>
</dbReference>
<dbReference type="InterPro" id="IPR051681">
    <property type="entry name" value="Ser/Thr_Kinases-Pseudokinases"/>
</dbReference>
<evidence type="ECO:0000313" key="2">
    <source>
        <dbReference type="EMBL" id="OQR89857.1"/>
    </source>
</evidence>
<evidence type="ECO:0000259" key="1">
    <source>
        <dbReference type="PROSITE" id="PS50011"/>
    </source>
</evidence>
<dbReference type="EMBL" id="JNBS01002641">
    <property type="protein sequence ID" value="OQR89857.1"/>
    <property type="molecule type" value="Genomic_DNA"/>
</dbReference>
<sequence length="208" mass="23544">MLPNKSSLDDILFLIDEIKPANKTKPIIAGDDAPNFLWTEKITTLLAIADVLMYLHCFDIIHRDLKSRNILLDSTKVTKLTDFGKSREVTSETMTIGVGTYRWMVPEILYSNHYSTAADIYAFGMVIYEFNMHHIPYSDNRNDEGQALVDTAIMSLVMQGAIKPTLTDSCPTWIRKLAEDCIAMKAEDHPTAINVAHVIRQRLKQGQQ</sequence>
<reference evidence="2 3" key="1">
    <citation type="journal article" date="2014" name="Genome Biol. Evol.">
        <title>The secreted proteins of Achlya hypogyna and Thraustotheca clavata identify the ancestral oomycete secretome and reveal gene acquisitions by horizontal gene transfer.</title>
        <authorList>
            <person name="Misner I."/>
            <person name="Blouin N."/>
            <person name="Leonard G."/>
            <person name="Richards T.A."/>
            <person name="Lane C.E."/>
        </authorList>
    </citation>
    <scope>NUCLEOTIDE SEQUENCE [LARGE SCALE GENOMIC DNA]</scope>
    <source>
        <strain evidence="2 3">ATCC 34112</strain>
    </source>
</reference>
<feature type="non-terminal residue" evidence="2">
    <location>
        <position position="208"/>
    </location>
</feature>
<dbReference type="SMART" id="SM00220">
    <property type="entry name" value="S_TKc"/>
    <property type="match status" value="1"/>
</dbReference>
<proteinExistence type="predicted"/>
<comment type="caution">
    <text evidence="2">The sequence shown here is derived from an EMBL/GenBank/DDBJ whole genome shotgun (WGS) entry which is preliminary data.</text>
</comment>
<dbReference type="Gene3D" id="1.10.510.10">
    <property type="entry name" value="Transferase(Phosphotransferase) domain 1"/>
    <property type="match status" value="1"/>
</dbReference>
<name>A0A1V9YW24_9STRA</name>
<dbReference type="GO" id="GO:0005524">
    <property type="term" value="F:ATP binding"/>
    <property type="evidence" value="ECO:0007669"/>
    <property type="project" value="InterPro"/>
</dbReference>
<evidence type="ECO:0000313" key="3">
    <source>
        <dbReference type="Proteomes" id="UP000243217"/>
    </source>
</evidence>
<dbReference type="SUPFAM" id="SSF56112">
    <property type="entry name" value="Protein kinase-like (PK-like)"/>
    <property type="match status" value="1"/>
</dbReference>
<dbReference type="OrthoDB" id="75074at2759"/>
<dbReference type="InterPro" id="IPR000719">
    <property type="entry name" value="Prot_kinase_dom"/>
</dbReference>
<keyword evidence="2" id="KW-0418">Kinase</keyword>
<feature type="domain" description="Protein kinase" evidence="1">
    <location>
        <begin position="1"/>
        <end position="203"/>
    </location>
</feature>
<dbReference type="Proteomes" id="UP000243217">
    <property type="component" value="Unassembled WGS sequence"/>
</dbReference>
<dbReference type="PANTHER" id="PTHR44329">
    <property type="entry name" value="SERINE/THREONINE-PROTEIN KINASE TNNI3K-RELATED"/>
    <property type="match status" value="1"/>
</dbReference>
<dbReference type="InterPro" id="IPR011009">
    <property type="entry name" value="Kinase-like_dom_sf"/>
</dbReference>
<dbReference type="PROSITE" id="PS00108">
    <property type="entry name" value="PROTEIN_KINASE_ST"/>
    <property type="match status" value="1"/>
</dbReference>
<dbReference type="AlphaFoldDB" id="A0A1V9YW24"/>
<gene>
    <name evidence="2" type="ORF">THRCLA_09540</name>
</gene>
<dbReference type="PROSITE" id="PS50011">
    <property type="entry name" value="PROTEIN_KINASE_DOM"/>
    <property type="match status" value="1"/>
</dbReference>